<dbReference type="UniPathway" id="UPA00053">
    <property type="reaction ID" value="UER00085"/>
</dbReference>
<feature type="binding site" evidence="17">
    <location>
        <position position="182"/>
    </location>
    <ligand>
        <name>Zn(2+)</name>
        <dbReference type="ChEBI" id="CHEBI:29105"/>
    </ligand>
</feature>
<evidence type="ECO:0000256" key="2">
    <source>
        <dbReference type="ARBA" id="ARBA00001911"/>
    </source>
</evidence>
<feature type="binding site" evidence="17">
    <location>
        <begin position="103"/>
        <end position="107"/>
    </location>
    <ligand>
        <name>NAD(+)</name>
        <dbReference type="ChEBI" id="CHEBI:57540"/>
    </ligand>
</feature>
<evidence type="ECO:0000259" key="18">
    <source>
        <dbReference type="Pfam" id="PF01761"/>
    </source>
</evidence>
<evidence type="ECO:0000256" key="7">
    <source>
        <dbReference type="ARBA" id="ARBA00017684"/>
    </source>
</evidence>
<dbReference type="AlphaFoldDB" id="A0A2W5ICP4"/>
<feature type="domain" description="3-dehydroquinate synthase N-terminal" evidence="18">
    <location>
        <begin position="66"/>
        <end position="176"/>
    </location>
</feature>
<dbReference type="InterPro" id="IPR030963">
    <property type="entry name" value="DHQ_synth_fam"/>
</dbReference>
<dbReference type="InterPro" id="IPR030960">
    <property type="entry name" value="DHQS/DOIS_N"/>
</dbReference>
<comment type="caution">
    <text evidence="17">Lacks conserved residue(s) required for the propagation of feature annotation.</text>
</comment>
<keyword evidence="16 17" id="KW-0170">Cobalt</keyword>
<organism evidence="20 21">
    <name type="scientific">Lawsonella clevelandensis</name>
    <dbReference type="NCBI Taxonomy" id="1528099"/>
    <lineage>
        <taxon>Bacteria</taxon>
        <taxon>Bacillati</taxon>
        <taxon>Actinomycetota</taxon>
        <taxon>Actinomycetes</taxon>
        <taxon>Mycobacteriales</taxon>
        <taxon>Lawsonellaceae</taxon>
        <taxon>Lawsonella</taxon>
    </lineage>
</organism>
<dbReference type="Gene3D" id="3.40.50.1970">
    <property type="match status" value="1"/>
</dbReference>
<evidence type="ECO:0000259" key="19">
    <source>
        <dbReference type="Pfam" id="PF24621"/>
    </source>
</evidence>
<evidence type="ECO:0000256" key="16">
    <source>
        <dbReference type="ARBA" id="ARBA00023285"/>
    </source>
</evidence>
<feature type="binding site" evidence="17">
    <location>
        <begin position="127"/>
        <end position="128"/>
    </location>
    <ligand>
        <name>NAD(+)</name>
        <dbReference type="ChEBI" id="CHEBI:57540"/>
    </ligand>
</feature>
<evidence type="ECO:0000256" key="6">
    <source>
        <dbReference type="ARBA" id="ARBA00013031"/>
    </source>
</evidence>
<comment type="function">
    <text evidence="17">Catalyzes the conversion of 3-deoxy-D-arabino-heptulosonate 7-phosphate (DAHP) to dehydroquinate (DHQ).</text>
</comment>
<feature type="domain" description="3-dehydroquinate synthase C-terminal" evidence="19">
    <location>
        <begin position="179"/>
        <end position="321"/>
    </location>
</feature>
<dbReference type="PANTHER" id="PTHR43622">
    <property type="entry name" value="3-DEHYDROQUINATE SYNTHASE"/>
    <property type="match status" value="1"/>
</dbReference>
<dbReference type="InterPro" id="IPR050071">
    <property type="entry name" value="Dehydroquinate_synthase"/>
</dbReference>
<dbReference type="GO" id="GO:0009073">
    <property type="term" value="P:aromatic amino acid family biosynthetic process"/>
    <property type="evidence" value="ECO:0007669"/>
    <property type="project" value="UniProtKB-KW"/>
</dbReference>
<keyword evidence="14 17" id="KW-0057">Aromatic amino acid biosynthesis</keyword>
<dbReference type="GO" id="GO:0009423">
    <property type="term" value="P:chorismate biosynthetic process"/>
    <property type="evidence" value="ECO:0007669"/>
    <property type="project" value="UniProtKB-UniRule"/>
</dbReference>
<feature type="binding site" evidence="17">
    <location>
        <position position="261"/>
    </location>
    <ligand>
        <name>Zn(2+)</name>
        <dbReference type="ChEBI" id="CHEBI:29105"/>
    </ligand>
</feature>
<dbReference type="CDD" id="cd08195">
    <property type="entry name" value="DHQS"/>
    <property type="match status" value="1"/>
</dbReference>
<dbReference type="EMBL" id="QFOZ01000001">
    <property type="protein sequence ID" value="PZP89915.1"/>
    <property type="molecule type" value="Genomic_DNA"/>
</dbReference>
<dbReference type="GO" id="GO:0005737">
    <property type="term" value="C:cytoplasm"/>
    <property type="evidence" value="ECO:0007669"/>
    <property type="project" value="UniProtKB-SubCell"/>
</dbReference>
<keyword evidence="10 17" id="KW-0479">Metal-binding</keyword>
<comment type="cofactor">
    <cofactor evidence="17">
        <name>Co(2+)</name>
        <dbReference type="ChEBI" id="CHEBI:48828"/>
    </cofactor>
    <cofactor evidence="17">
        <name>Zn(2+)</name>
        <dbReference type="ChEBI" id="CHEBI:29105"/>
    </cofactor>
    <text evidence="17">Binds 1 divalent metal cation per subunit. Can use either Co(2+) or Zn(2+).</text>
</comment>
<evidence type="ECO:0000256" key="9">
    <source>
        <dbReference type="ARBA" id="ARBA00022605"/>
    </source>
</evidence>
<evidence type="ECO:0000256" key="12">
    <source>
        <dbReference type="ARBA" id="ARBA00022833"/>
    </source>
</evidence>
<evidence type="ECO:0000256" key="4">
    <source>
        <dbReference type="ARBA" id="ARBA00004661"/>
    </source>
</evidence>
<dbReference type="NCBIfam" id="TIGR01357">
    <property type="entry name" value="aroB"/>
    <property type="match status" value="1"/>
</dbReference>
<evidence type="ECO:0000313" key="21">
    <source>
        <dbReference type="Proteomes" id="UP000248606"/>
    </source>
</evidence>
<feature type="binding site" evidence="17">
    <location>
        <position position="149"/>
    </location>
    <ligand>
        <name>NAD(+)</name>
        <dbReference type="ChEBI" id="CHEBI:57540"/>
    </ligand>
</feature>
<comment type="similarity">
    <text evidence="5 17">Belongs to the sugar phosphate cyclases superfamily. Dehydroquinate synthase family.</text>
</comment>
<dbReference type="Gene3D" id="1.20.1090.10">
    <property type="entry name" value="Dehydroquinate synthase-like - alpha domain"/>
    <property type="match status" value="1"/>
</dbReference>
<gene>
    <name evidence="17" type="primary">aroB</name>
    <name evidence="20" type="ORF">DI579_01830</name>
</gene>
<comment type="pathway">
    <text evidence="4 17">Metabolic intermediate biosynthesis; chorismate biosynthesis; chorismate from D-erythrose 4-phosphate and phosphoenolpyruvate: step 2/7.</text>
</comment>
<dbReference type="GO" id="GO:0008652">
    <property type="term" value="P:amino acid biosynthetic process"/>
    <property type="evidence" value="ECO:0007669"/>
    <property type="project" value="UniProtKB-KW"/>
</dbReference>
<evidence type="ECO:0000256" key="5">
    <source>
        <dbReference type="ARBA" id="ARBA00005412"/>
    </source>
</evidence>
<evidence type="ECO:0000256" key="11">
    <source>
        <dbReference type="ARBA" id="ARBA00022741"/>
    </source>
</evidence>
<keyword evidence="9 17" id="KW-0028">Amino-acid biosynthesis</keyword>
<dbReference type="HAMAP" id="MF_00110">
    <property type="entry name" value="DHQ_synthase"/>
    <property type="match status" value="1"/>
</dbReference>
<evidence type="ECO:0000256" key="15">
    <source>
        <dbReference type="ARBA" id="ARBA00023239"/>
    </source>
</evidence>
<dbReference type="InterPro" id="IPR056179">
    <property type="entry name" value="DHQS_C"/>
</dbReference>
<dbReference type="RefSeq" id="WP_290595289.1">
    <property type="nucleotide sequence ID" value="NZ_CAKZIO010000003.1"/>
</dbReference>
<evidence type="ECO:0000256" key="14">
    <source>
        <dbReference type="ARBA" id="ARBA00023141"/>
    </source>
</evidence>
<dbReference type="PIRSF" id="PIRSF001455">
    <property type="entry name" value="DHQ_synth"/>
    <property type="match status" value="1"/>
</dbReference>
<feature type="binding site" evidence="17">
    <location>
        <position position="140"/>
    </location>
    <ligand>
        <name>NAD(+)</name>
        <dbReference type="ChEBI" id="CHEBI:57540"/>
    </ligand>
</feature>
<dbReference type="Pfam" id="PF24621">
    <property type="entry name" value="DHQS_C"/>
    <property type="match status" value="1"/>
</dbReference>
<comment type="caution">
    <text evidence="20">The sequence shown here is derived from an EMBL/GenBank/DDBJ whole genome shotgun (WGS) entry which is preliminary data.</text>
</comment>
<dbReference type="GO" id="GO:0000166">
    <property type="term" value="F:nucleotide binding"/>
    <property type="evidence" value="ECO:0007669"/>
    <property type="project" value="UniProtKB-KW"/>
</dbReference>
<dbReference type="Proteomes" id="UP000248606">
    <property type="component" value="Unassembled WGS sequence"/>
</dbReference>
<protein>
    <recommendedName>
        <fullName evidence="7 17">3-dehydroquinate synthase</fullName>
        <shortName evidence="17">DHQS</shortName>
        <ecNumber evidence="6 17">4.2.3.4</ecNumber>
    </recommendedName>
</protein>
<comment type="subcellular location">
    <subcellularLocation>
        <location evidence="3 17">Cytoplasm</location>
    </subcellularLocation>
</comment>
<proteinExistence type="inferred from homology"/>
<dbReference type="GO" id="GO:0003856">
    <property type="term" value="F:3-dehydroquinate synthase activity"/>
    <property type="evidence" value="ECO:0007669"/>
    <property type="project" value="UniProtKB-UniRule"/>
</dbReference>
<keyword evidence="11 17" id="KW-0547">Nucleotide-binding</keyword>
<evidence type="ECO:0000256" key="13">
    <source>
        <dbReference type="ARBA" id="ARBA00023027"/>
    </source>
</evidence>
<dbReference type="Pfam" id="PF01761">
    <property type="entry name" value="DHQ_synthase"/>
    <property type="match status" value="1"/>
</dbReference>
<evidence type="ECO:0000256" key="8">
    <source>
        <dbReference type="ARBA" id="ARBA00022490"/>
    </source>
</evidence>
<keyword evidence="13 17" id="KW-0520">NAD</keyword>
<dbReference type="GO" id="GO:0046872">
    <property type="term" value="F:metal ion binding"/>
    <property type="evidence" value="ECO:0007669"/>
    <property type="project" value="UniProtKB-KW"/>
</dbReference>
<evidence type="ECO:0000256" key="3">
    <source>
        <dbReference type="ARBA" id="ARBA00004496"/>
    </source>
</evidence>
<evidence type="ECO:0000313" key="20">
    <source>
        <dbReference type="EMBL" id="PZP89915.1"/>
    </source>
</evidence>
<dbReference type="EC" id="4.2.3.4" evidence="6 17"/>
<evidence type="ECO:0000256" key="1">
    <source>
        <dbReference type="ARBA" id="ARBA00001393"/>
    </source>
</evidence>
<dbReference type="SUPFAM" id="SSF56796">
    <property type="entry name" value="Dehydroquinate synthase-like"/>
    <property type="match status" value="1"/>
</dbReference>
<keyword evidence="12 17" id="KW-0862">Zinc</keyword>
<keyword evidence="8 17" id="KW-0963">Cytoplasm</keyword>
<feature type="binding site" evidence="17">
    <location>
        <position position="245"/>
    </location>
    <ligand>
        <name>Zn(2+)</name>
        <dbReference type="ChEBI" id="CHEBI:29105"/>
    </ligand>
</feature>
<dbReference type="PANTHER" id="PTHR43622:SF7">
    <property type="entry name" value="3-DEHYDROQUINATE SYNTHASE, CHLOROPLASTIC"/>
    <property type="match status" value="1"/>
</dbReference>
<keyword evidence="15 17" id="KW-0456">Lyase</keyword>
<dbReference type="InterPro" id="IPR016037">
    <property type="entry name" value="DHQ_synth_AroB"/>
</dbReference>
<comment type="catalytic activity">
    <reaction evidence="1 17">
        <text>7-phospho-2-dehydro-3-deoxy-D-arabino-heptonate = 3-dehydroquinate + phosphate</text>
        <dbReference type="Rhea" id="RHEA:21968"/>
        <dbReference type="ChEBI" id="CHEBI:32364"/>
        <dbReference type="ChEBI" id="CHEBI:43474"/>
        <dbReference type="ChEBI" id="CHEBI:58394"/>
        <dbReference type="EC" id="4.2.3.4"/>
    </reaction>
</comment>
<evidence type="ECO:0000256" key="17">
    <source>
        <dbReference type="HAMAP-Rule" id="MF_00110"/>
    </source>
</evidence>
<sequence length="361" mass="38334">MRSTVIDVKAAQPYHVCIGSHLVPDIAELGSTFRNVGIVYQKSVSTFVADIAAALQSKGTNVHLFAVPDAEAGKTLVVAEELWMSCGNAGITRADAIMGVGGGAATDLAGFIASTWMRGIAFISCPTSLLGMVDAGVGGKTGINNAIGKNLIGTFHEPRGVFIDLSVLHTLPRAEIVSGMAEVVKCGFISDQRIIDLIEENPAAVFDVDGAVLHELVQRSVQVKADVVSCDLRETGLRENLNYGHTLAHAIEQREHYLWRHGNAVAVGMVFAAALARTAGLLNDADVARTRAVLHSVGLPTTYEAGALDELTHTMQSDKKNRNGALRFVVLDGFGNPIRLENPSPQQLADAYSVISEPEGK</sequence>
<feature type="binding site" evidence="17">
    <location>
        <begin position="69"/>
        <end position="74"/>
    </location>
    <ligand>
        <name>NAD(+)</name>
        <dbReference type="ChEBI" id="CHEBI:57540"/>
    </ligand>
</feature>
<comment type="cofactor">
    <cofactor evidence="2 17">
        <name>NAD(+)</name>
        <dbReference type="ChEBI" id="CHEBI:57540"/>
    </cofactor>
</comment>
<name>A0A2W5ICP4_9ACTN</name>
<reference evidence="20 21" key="1">
    <citation type="submission" date="2017-08" db="EMBL/GenBank/DDBJ databases">
        <title>Infants hospitalized years apart are colonized by the same room-sourced microbial strains.</title>
        <authorList>
            <person name="Brooks B."/>
            <person name="Olm M.R."/>
            <person name="Firek B.A."/>
            <person name="Baker R."/>
            <person name="Thomas B.C."/>
            <person name="Morowitz M.J."/>
            <person name="Banfield J.F."/>
        </authorList>
    </citation>
    <scope>NUCLEOTIDE SEQUENCE [LARGE SCALE GENOMIC DNA]</scope>
    <source>
        <strain evidence="20">S2_006_000_R1_57</strain>
    </source>
</reference>
<evidence type="ECO:0000256" key="10">
    <source>
        <dbReference type="ARBA" id="ARBA00022723"/>
    </source>
</evidence>
<accession>A0A2W5ICP4</accession>